<keyword evidence="2" id="KW-1185">Reference proteome</keyword>
<dbReference type="AlphaFoldDB" id="A0A8H9KTX2"/>
<reference evidence="1" key="1">
    <citation type="journal article" date="2014" name="Int. J. Syst. Evol. Microbiol.">
        <title>Complete genome sequence of Corynebacterium casei LMG S-19264T (=DSM 44701T), isolated from a smear-ripened cheese.</title>
        <authorList>
            <consortium name="US DOE Joint Genome Institute (JGI-PGF)"/>
            <person name="Walter F."/>
            <person name="Albersmeier A."/>
            <person name="Kalinowski J."/>
            <person name="Ruckert C."/>
        </authorList>
    </citation>
    <scope>NUCLEOTIDE SEQUENCE</scope>
    <source>
        <strain evidence="1">CGMCC 1.15966</strain>
    </source>
</reference>
<accession>A0A8H9KTX2</accession>
<comment type="caution">
    <text evidence="1">The sequence shown here is derived from an EMBL/GenBank/DDBJ whole genome shotgun (WGS) entry which is preliminary data.</text>
</comment>
<dbReference type="EMBL" id="BMKM01000005">
    <property type="protein sequence ID" value="GGE23857.1"/>
    <property type="molecule type" value="Genomic_DNA"/>
</dbReference>
<gene>
    <name evidence="1" type="ORF">GCM10011516_21920</name>
</gene>
<organism evidence="1 2">
    <name type="scientific">Sphingobacterium cellulitidis</name>
    <dbReference type="NCBI Taxonomy" id="1768011"/>
    <lineage>
        <taxon>Bacteria</taxon>
        <taxon>Pseudomonadati</taxon>
        <taxon>Bacteroidota</taxon>
        <taxon>Sphingobacteriia</taxon>
        <taxon>Sphingobacteriales</taxon>
        <taxon>Sphingobacteriaceae</taxon>
        <taxon>Sphingobacterium</taxon>
    </lineage>
</organism>
<protein>
    <submittedName>
        <fullName evidence="1">Uncharacterized protein</fullName>
    </submittedName>
</protein>
<dbReference type="RefSeq" id="WP_182499203.1">
    <property type="nucleotide sequence ID" value="NZ_BMKM01000005.1"/>
</dbReference>
<name>A0A8H9KTX2_9SPHI</name>
<evidence type="ECO:0000313" key="1">
    <source>
        <dbReference type="EMBL" id="GGE23857.1"/>
    </source>
</evidence>
<proteinExistence type="predicted"/>
<sequence>MRKKIKIIFVLLLVTSGVFSQSIGRQEIKIDYDSIIKGNSIPSLNQILKYSKSNNSYNFMAIGYFFDANNIMYQKTKDKKYLEANWQVYNSLFNKSQNKKSYYNSKWSINVNKSHSSANFNGMGSLVYEGYFFRYLANFYDILKKNNLYENTREDILEALVYTFNRWSKPSVKRYGDETNMYHQRLHIGSHWATVAMILHKYTNEKKYLTFYNDFNYQLKKALYKVTVNNLSCYQWYSTYPEKFTNGLKQNLNYQKALQDVSHGNHVIQYVIDSYNQGYGSWNKTDLQYFANTAKSILWSDNSKSFSALLNGKGSDDKDLKDAGIKLSDGWMKLMQIDPSLKNIFIQYYNSNKSKIINRFQGLQTLAVLYKYGI</sequence>
<reference evidence="1" key="2">
    <citation type="submission" date="2020-09" db="EMBL/GenBank/DDBJ databases">
        <authorList>
            <person name="Sun Q."/>
            <person name="Zhou Y."/>
        </authorList>
    </citation>
    <scope>NUCLEOTIDE SEQUENCE</scope>
    <source>
        <strain evidence="1">CGMCC 1.15966</strain>
    </source>
</reference>
<evidence type="ECO:0000313" key="2">
    <source>
        <dbReference type="Proteomes" id="UP000614460"/>
    </source>
</evidence>
<dbReference type="Proteomes" id="UP000614460">
    <property type="component" value="Unassembled WGS sequence"/>
</dbReference>